<dbReference type="EMBL" id="MT142507">
    <property type="protein sequence ID" value="QJA83284.1"/>
    <property type="molecule type" value="Genomic_DNA"/>
</dbReference>
<evidence type="ECO:0000313" key="1">
    <source>
        <dbReference type="EMBL" id="QJA67269.1"/>
    </source>
</evidence>
<dbReference type="AlphaFoldDB" id="A0A6M3JAJ7"/>
<accession>A0A6M3JAJ7</accession>
<dbReference type="EMBL" id="MT141568">
    <property type="protein sequence ID" value="QJA67269.1"/>
    <property type="molecule type" value="Genomic_DNA"/>
</dbReference>
<protein>
    <submittedName>
        <fullName evidence="1">Uncharacterized protein</fullName>
    </submittedName>
</protein>
<sequence length="760" mass="83490">MSDVSLTIGATTKLFNLAVNEGAKQLSVREEPIVPIKSLSDVPSYGDLPPEKLLAFVQNNWRGGMGQKDRFVIQDMYSDGQNIDTREPNSIALGPLITTIGAVADTIIGFEFFDEQEYAISSTKVYRLNVAGDTWDTVLTIADDTIECIKVYNNSIYVGLTTGKYYFSDTGDSGDWVQSELANAIAHKLDIAPPFSGTKDLAVLATRPNEVRTSLSPGANVSVIKDYYNTGASNLNQAYGANWLAQTFTPASTYIIGSVVLDLDKIGSPGTVTVSIKAVDGSSHPTGADLCSGTTDGNAVSGWTTITFTSGVVLQSGTKYAIVVRAPSGDGSNYLWWWSDDTSPTYAGGAFEISTDSGSSWATSSTKDFMFETWSIDSAGANWIDPPYYIGDTTTNITGLMVLSGQLLVGKDDGLYLLSTEGRPQPLLPEYRTRRSSDNLKYYANWQSSLYASLGGDIIELTNNYAFDYVGPLRRSPELAYVGSNKGITSDDRNLYGTFLVGSNYTIYSGKNEYDEKYGLRWLWTPISYLSTSASTAMKVMQRTGASPKLWFAYGTNIAYIPVEKDSNYRYCTTGNITTSYFDADYDTWQKMFYQLWTIAENLVEDAIYITVHYQADTSSSWTALTTISANGVQSVDLTAISCKKIRLKFTLVTNDPTKTPILRLFILRGILQPEVTRTLDMTVVLEQSTSRKVSSDLSFLEGGRTATSPITLKDLRFGTTKYITFLPNSPMELEVIDEATKQPTYQARIVAQQLNWTSP</sequence>
<name>A0A6M3JAJ7_9ZZZZ</name>
<organism evidence="1">
    <name type="scientific">viral metagenome</name>
    <dbReference type="NCBI Taxonomy" id="1070528"/>
    <lineage>
        <taxon>unclassified sequences</taxon>
        <taxon>metagenomes</taxon>
        <taxon>organismal metagenomes</taxon>
    </lineage>
</organism>
<reference evidence="1" key="1">
    <citation type="submission" date="2020-03" db="EMBL/GenBank/DDBJ databases">
        <title>The deep terrestrial virosphere.</title>
        <authorList>
            <person name="Holmfeldt K."/>
            <person name="Nilsson E."/>
            <person name="Simone D."/>
            <person name="Lopez-Fernandez M."/>
            <person name="Wu X."/>
            <person name="de Brujin I."/>
            <person name="Lundin D."/>
            <person name="Andersson A."/>
            <person name="Bertilsson S."/>
            <person name="Dopson M."/>
        </authorList>
    </citation>
    <scope>NUCLEOTIDE SEQUENCE</scope>
    <source>
        <strain evidence="2">MM415A00301</strain>
        <strain evidence="1">MM415B00258</strain>
    </source>
</reference>
<proteinExistence type="predicted"/>
<gene>
    <name evidence="2" type="ORF">MM415A00301_0018</name>
    <name evidence="1" type="ORF">MM415B00258_0018</name>
</gene>
<evidence type="ECO:0000313" key="2">
    <source>
        <dbReference type="EMBL" id="QJA83284.1"/>
    </source>
</evidence>
<dbReference type="NCBIfam" id="NF041539">
    <property type="entry name" value="choice_anch_R"/>
    <property type="match status" value="1"/>
</dbReference>